<keyword evidence="2" id="KW-1185">Reference proteome</keyword>
<dbReference type="Proteomes" id="UP000596063">
    <property type="component" value="Chromosome"/>
</dbReference>
<reference evidence="1 2" key="1">
    <citation type="submission" date="2020-12" db="EMBL/GenBank/DDBJ databases">
        <authorList>
            <person name="Shan Y."/>
        </authorList>
    </citation>
    <scope>NUCLEOTIDE SEQUENCE [LARGE SCALE GENOMIC DNA]</scope>
    <source>
        <strain evidence="2">csc3.9</strain>
    </source>
</reference>
<proteinExistence type="predicted"/>
<evidence type="ECO:0000313" key="2">
    <source>
        <dbReference type="Proteomes" id="UP000596063"/>
    </source>
</evidence>
<organism evidence="1 2">
    <name type="scientific">Spongiibacter nanhainus</name>
    <dbReference type="NCBI Taxonomy" id="2794344"/>
    <lineage>
        <taxon>Bacteria</taxon>
        <taxon>Pseudomonadati</taxon>
        <taxon>Pseudomonadota</taxon>
        <taxon>Gammaproteobacteria</taxon>
        <taxon>Cellvibrionales</taxon>
        <taxon>Spongiibacteraceae</taxon>
        <taxon>Spongiibacter</taxon>
    </lineage>
</organism>
<dbReference type="RefSeq" id="WP_198569122.1">
    <property type="nucleotide sequence ID" value="NZ_CP066167.1"/>
</dbReference>
<accession>A0A7T4QZE8</accession>
<dbReference type="KEGG" id="snan:I6N98_14900"/>
<protein>
    <recommendedName>
        <fullName evidence="3">DUF3805 domain-containing protein</fullName>
    </recommendedName>
</protein>
<evidence type="ECO:0000313" key="1">
    <source>
        <dbReference type="EMBL" id="QQD17623.1"/>
    </source>
</evidence>
<gene>
    <name evidence="1" type="ORF">I6N98_14900</name>
</gene>
<sequence>MREVESDWWFLDLPECWLSEQDEESILIYDEDELGCISLSALVPDGGAVDEAGLRSLISQLDLDVAKGRACRLGEAWRGWEFETEEEGDYIREWYLLGPDHLLLVTYSCADEDRDMDRAAVDEILSTLRTKTKS</sequence>
<dbReference type="AlphaFoldDB" id="A0A7T4QZE8"/>
<dbReference type="EMBL" id="CP066167">
    <property type="protein sequence ID" value="QQD17623.1"/>
    <property type="molecule type" value="Genomic_DNA"/>
</dbReference>
<evidence type="ECO:0008006" key="3">
    <source>
        <dbReference type="Google" id="ProtNLM"/>
    </source>
</evidence>
<name>A0A7T4QZE8_9GAMM</name>